<dbReference type="GO" id="GO:0000976">
    <property type="term" value="F:transcription cis-regulatory region binding"/>
    <property type="evidence" value="ECO:0007669"/>
    <property type="project" value="TreeGrafter"/>
</dbReference>
<dbReference type="Pfam" id="PF03466">
    <property type="entry name" value="LysR_substrate"/>
    <property type="match status" value="1"/>
</dbReference>
<organism evidence="6 7">
    <name type="scientific">Gilvimarinus xylanilyticus</name>
    <dbReference type="NCBI Taxonomy" id="2944139"/>
    <lineage>
        <taxon>Bacteria</taxon>
        <taxon>Pseudomonadati</taxon>
        <taxon>Pseudomonadota</taxon>
        <taxon>Gammaproteobacteria</taxon>
        <taxon>Cellvibrionales</taxon>
        <taxon>Cellvibrionaceae</taxon>
        <taxon>Gilvimarinus</taxon>
    </lineage>
</organism>
<dbReference type="Gene3D" id="3.40.190.290">
    <property type="match status" value="1"/>
</dbReference>
<dbReference type="InterPro" id="IPR005119">
    <property type="entry name" value="LysR_subst-bd"/>
</dbReference>
<dbReference type="GO" id="GO:0003700">
    <property type="term" value="F:DNA-binding transcription factor activity"/>
    <property type="evidence" value="ECO:0007669"/>
    <property type="project" value="InterPro"/>
</dbReference>
<accession>A0A9X2KTE2</accession>
<comment type="caution">
    <text evidence="6">The sequence shown here is derived from an EMBL/GenBank/DDBJ whole genome shotgun (WGS) entry which is preliminary data.</text>
</comment>
<comment type="similarity">
    <text evidence="1">Belongs to the LysR transcriptional regulatory family.</text>
</comment>
<evidence type="ECO:0000313" key="7">
    <source>
        <dbReference type="Proteomes" id="UP001139319"/>
    </source>
</evidence>
<reference evidence="6" key="1">
    <citation type="submission" date="2022-05" db="EMBL/GenBank/DDBJ databases">
        <authorList>
            <person name="Sun H.-N."/>
        </authorList>
    </citation>
    <scope>NUCLEOTIDE SEQUENCE</scope>
    <source>
        <strain evidence="6">HB14</strain>
    </source>
</reference>
<evidence type="ECO:0000256" key="1">
    <source>
        <dbReference type="ARBA" id="ARBA00009437"/>
    </source>
</evidence>
<feature type="domain" description="HTH lysR-type" evidence="5">
    <location>
        <begin position="7"/>
        <end position="64"/>
    </location>
</feature>
<keyword evidence="7" id="KW-1185">Reference proteome</keyword>
<dbReference type="Proteomes" id="UP001139319">
    <property type="component" value="Unassembled WGS sequence"/>
</dbReference>
<evidence type="ECO:0000313" key="6">
    <source>
        <dbReference type="EMBL" id="MCP8898678.1"/>
    </source>
</evidence>
<dbReference type="RefSeq" id="WP_253966947.1">
    <property type="nucleotide sequence ID" value="NZ_JAMFTH010000001.1"/>
</dbReference>
<dbReference type="PANTHER" id="PTHR30126:SF88">
    <property type="entry name" value="TRANSCRIPTIONAL REGULATOR-RELATED"/>
    <property type="match status" value="1"/>
</dbReference>
<dbReference type="SUPFAM" id="SSF53850">
    <property type="entry name" value="Periplasmic binding protein-like II"/>
    <property type="match status" value="1"/>
</dbReference>
<evidence type="ECO:0000256" key="3">
    <source>
        <dbReference type="ARBA" id="ARBA00023125"/>
    </source>
</evidence>
<dbReference type="PANTHER" id="PTHR30126">
    <property type="entry name" value="HTH-TYPE TRANSCRIPTIONAL REGULATOR"/>
    <property type="match status" value="1"/>
</dbReference>
<protein>
    <submittedName>
        <fullName evidence="6">LysR family transcriptional regulator</fullName>
    </submittedName>
</protein>
<dbReference type="InterPro" id="IPR000847">
    <property type="entry name" value="LysR_HTH_N"/>
</dbReference>
<reference evidence="6" key="2">
    <citation type="submission" date="2023-01" db="EMBL/GenBank/DDBJ databases">
        <title>Gilvimarinus xylanilyticus HB14 isolated from Caulerpa lentillifera aquaculture base in Hainan, China.</title>
        <authorList>
            <person name="Zhang Y.-J."/>
        </authorList>
    </citation>
    <scope>NUCLEOTIDE SEQUENCE</scope>
    <source>
        <strain evidence="6">HB14</strain>
    </source>
</reference>
<dbReference type="PROSITE" id="PS50931">
    <property type="entry name" value="HTH_LYSR"/>
    <property type="match status" value="1"/>
</dbReference>
<evidence type="ECO:0000259" key="5">
    <source>
        <dbReference type="PROSITE" id="PS50931"/>
    </source>
</evidence>
<evidence type="ECO:0000256" key="4">
    <source>
        <dbReference type="ARBA" id="ARBA00023163"/>
    </source>
</evidence>
<dbReference type="EMBL" id="JAMFTH010000001">
    <property type="protein sequence ID" value="MCP8898678.1"/>
    <property type="molecule type" value="Genomic_DNA"/>
</dbReference>
<sequence length="295" mass="32245">MSKDVKVTLDQWRALIAVIEQGGYARAAETLCKSQSTVSYAISQLEQALNVAVFKIEGRRANPTAAGESLYRRAKHLLDEAEALESAAARMSQKIEPVVSLAADLLIPGTQVLDCLAEFAEGFPATRVDVLESVLSGTEDALVQKQVDLAITGRMPAGFMGDHLTDISLIGVAAPEHPLHHLGRSITQEDLRHHRQLVVRDSGIHRRYTAGWQEADQRWTLAHITTSLTAVRRGLGYAWLPSGYIDEHLQSGALKRLPMVQGVERKVAVYLVYAEPDLAGPATRALGAAFKQYFA</sequence>
<dbReference type="InterPro" id="IPR036388">
    <property type="entry name" value="WH-like_DNA-bd_sf"/>
</dbReference>
<dbReference type="SUPFAM" id="SSF46785">
    <property type="entry name" value="Winged helix' DNA-binding domain"/>
    <property type="match status" value="1"/>
</dbReference>
<dbReference type="Gene3D" id="1.10.10.10">
    <property type="entry name" value="Winged helix-like DNA-binding domain superfamily/Winged helix DNA-binding domain"/>
    <property type="match status" value="1"/>
</dbReference>
<name>A0A9X2KTE2_9GAMM</name>
<dbReference type="AlphaFoldDB" id="A0A9X2KTE2"/>
<proteinExistence type="inferred from homology"/>
<dbReference type="InterPro" id="IPR036390">
    <property type="entry name" value="WH_DNA-bd_sf"/>
</dbReference>
<gene>
    <name evidence="6" type="ORF">M6D89_05125</name>
</gene>
<keyword evidence="2" id="KW-0805">Transcription regulation</keyword>
<keyword evidence="3" id="KW-0238">DNA-binding</keyword>
<dbReference type="Pfam" id="PF00126">
    <property type="entry name" value="HTH_1"/>
    <property type="match status" value="1"/>
</dbReference>
<keyword evidence="4" id="KW-0804">Transcription</keyword>
<evidence type="ECO:0000256" key="2">
    <source>
        <dbReference type="ARBA" id="ARBA00023015"/>
    </source>
</evidence>